<comment type="pathway">
    <text evidence="12">Carbohydrate metabolism; D-ribose degradation; D-ribose 5-phosphate from beta-D-ribopyranose: step 2/2.</text>
</comment>
<keyword evidence="6 12" id="KW-0547">Nucleotide-binding</keyword>
<name>A0ABT4VVC1_9HYPH</name>
<evidence type="ECO:0000256" key="2">
    <source>
        <dbReference type="ARBA" id="ARBA00012035"/>
    </source>
</evidence>
<keyword evidence="15" id="KW-1185">Reference proteome</keyword>
<keyword evidence="8 12" id="KW-0067">ATP-binding</keyword>
<proteinExistence type="inferred from homology"/>
<feature type="binding site" evidence="12">
    <location>
        <begin position="211"/>
        <end position="216"/>
    </location>
    <ligand>
        <name>ATP</name>
        <dbReference type="ChEBI" id="CHEBI:30616"/>
    </ligand>
</feature>
<dbReference type="PRINTS" id="PR00990">
    <property type="entry name" value="RIBOKINASE"/>
</dbReference>
<dbReference type="CDD" id="cd01174">
    <property type="entry name" value="ribokinase"/>
    <property type="match status" value="1"/>
</dbReference>
<comment type="function">
    <text evidence="12">Catalyzes the phosphorylation of ribose at O-5 in a reaction requiring ATP and magnesium. The resulting D-ribose-5-phosphate can then be used either for sythesis of nucleotides, histidine, and tryptophan, or as a component of the pentose phosphate pathway.</text>
</comment>
<evidence type="ECO:0000256" key="10">
    <source>
        <dbReference type="ARBA" id="ARBA00022958"/>
    </source>
</evidence>
<dbReference type="InterPro" id="IPR029056">
    <property type="entry name" value="Ribokinase-like"/>
</dbReference>
<comment type="caution">
    <text evidence="12">Lacks conserved residue(s) required for the propagation of feature annotation.</text>
</comment>
<feature type="binding site" evidence="12">
    <location>
        <position position="273"/>
    </location>
    <ligand>
        <name>K(+)</name>
        <dbReference type="ChEBI" id="CHEBI:29103"/>
    </ligand>
</feature>
<dbReference type="Pfam" id="PF00294">
    <property type="entry name" value="PfkB"/>
    <property type="match status" value="1"/>
</dbReference>
<accession>A0ABT4VVC1</accession>
<keyword evidence="10 12" id="KW-0630">Potassium</keyword>
<evidence type="ECO:0000256" key="9">
    <source>
        <dbReference type="ARBA" id="ARBA00022842"/>
    </source>
</evidence>
<keyword evidence="9 12" id="KW-0460">Magnesium</keyword>
<dbReference type="Proteomes" id="UP001148313">
    <property type="component" value="Unassembled WGS sequence"/>
</dbReference>
<dbReference type="SUPFAM" id="SSF53613">
    <property type="entry name" value="Ribokinase-like"/>
    <property type="match status" value="1"/>
</dbReference>
<feature type="binding site" evidence="12">
    <location>
        <position position="276"/>
    </location>
    <ligand>
        <name>K(+)</name>
        <dbReference type="ChEBI" id="CHEBI:29103"/>
    </ligand>
</feature>
<evidence type="ECO:0000313" key="15">
    <source>
        <dbReference type="Proteomes" id="UP001148313"/>
    </source>
</evidence>
<feature type="binding site" evidence="12">
    <location>
        <position position="239"/>
    </location>
    <ligand>
        <name>K(+)</name>
        <dbReference type="ChEBI" id="CHEBI:29103"/>
    </ligand>
</feature>
<comment type="similarity">
    <text evidence="1">Belongs to the carbohydrate kinase pfkB family.</text>
</comment>
<dbReference type="Gene3D" id="3.40.1190.20">
    <property type="match status" value="1"/>
</dbReference>
<keyword evidence="5 12" id="KW-0479">Metal-binding</keyword>
<sequence>MTDVFVVGALHLDVVVDAHRLPHLDETLMGESVAYRFGGKGGNQAVMAARMGALVAMAGRVGNDAFANTVLAELDRSGVDRAQVMQVQGSTGMSVAIVEAGGEYGAVVVSGVNRTVDPDQVDPRNASVVVLQNEIPEDVNLRVARRATGAKIVLNAAPARQVPEALLRATDLLVVNRVEAAQLTGGKVDNLDAVRAARDLAVRGPKAVVVTLGAQGVVLCEGGKVETITPPTRADGSTHGAGDAFVGALATELARAEPLDAAVRFASAAAACFVGTSPQERAAIARSNVERWLAEL</sequence>
<dbReference type="EC" id="2.7.1.15" evidence="2 12"/>
<evidence type="ECO:0000256" key="1">
    <source>
        <dbReference type="ARBA" id="ARBA00005380"/>
    </source>
</evidence>
<dbReference type="HAMAP" id="MF_01987">
    <property type="entry name" value="Ribokinase"/>
    <property type="match status" value="1"/>
</dbReference>
<evidence type="ECO:0000256" key="11">
    <source>
        <dbReference type="ARBA" id="ARBA00023277"/>
    </source>
</evidence>
<dbReference type="EMBL" id="JAPJZH010000027">
    <property type="protein sequence ID" value="MDA4848673.1"/>
    <property type="molecule type" value="Genomic_DNA"/>
</dbReference>
<dbReference type="PANTHER" id="PTHR10584:SF166">
    <property type="entry name" value="RIBOKINASE"/>
    <property type="match status" value="1"/>
</dbReference>
<dbReference type="InterPro" id="IPR011877">
    <property type="entry name" value="Ribokinase"/>
</dbReference>
<keyword evidence="7 12" id="KW-0418">Kinase</keyword>
<gene>
    <name evidence="12" type="primary">rbsK</name>
    <name evidence="14" type="ORF">OOZ53_25175</name>
</gene>
<feature type="active site" description="Proton acceptor" evidence="12">
    <location>
        <position position="243"/>
    </location>
</feature>
<evidence type="ECO:0000256" key="12">
    <source>
        <dbReference type="HAMAP-Rule" id="MF_01987"/>
    </source>
</evidence>
<comment type="similarity">
    <text evidence="12">Belongs to the carbohydrate kinase PfkB family. Ribokinase subfamily.</text>
</comment>
<comment type="activity regulation">
    <text evidence="12">Activated by a monovalent cation that binds near, but not in, the active site. The most likely occupant of the site in vivo is potassium. Ion binding induces a conformational change that may alter substrate affinity.</text>
</comment>
<comment type="catalytic activity">
    <reaction evidence="12">
        <text>D-ribose + ATP = D-ribose 5-phosphate + ADP + H(+)</text>
        <dbReference type="Rhea" id="RHEA:13697"/>
        <dbReference type="ChEBI" id="CHEBI:15378"/>
        <dbReference type="ChEBI" id="CHEBI:30616"/>
        <dbReference type="ChEBI" id="CHEBI:47013"/>
        <dbReference type="ChEBI" id="CHEBI:78346"/>
        <dbReference type="ChEBI" id="CHEBI:456216"/>
        <dbReference type="EC" id="2.7.1.15"/>
    </reaction>
</comment>
<feature type="binding site" evidence="12">
    <location>
        <position position="134"/>
    </location>
    <ligand>
        <name>substrate</name>
    </ligand>
</feature>
<organism evidence="14 15">
    <name type="scientific">Hoeflea poritis</name>
    <dbReference type="NCBI Taxonomy" id="2993659"/>
    <lineage>
        <taxon>Bacteria</taxon>
        <taxon>Pseudomonadati</taxon>
        <taxon>Pseudomonadota</taxon>
        <taxon>Alphaproteobacteria</taxon>
        <taxon>Hyphomicrobiales</taxon>
        <taxon>Rhizobiaceae</taxon>
        <taxon>Hoeflea</taxon>
    </lineage>
</organism>
<evidence type="ECO:0000313" key="14">
    <source>
        <dbReference type="EMBL" id="MDA4848673.1"/>
    </source>
</evidence>
<dbReference type="PROSITE" id="PS00584">
    <property type="entry name" value="PFKB_KINASES_2"/>
    <property type="match status" value="1"/>
</dbReference>
<dbReference type="InterPro" id="IPR002139">
    <property type="entry name" value="Ribo/fructo_kinase"/>
</dbReference>
<dbReference type="RefSeq" id="WP_271092548.1">
    <property type="nucleotide sequence ID" value="NZ_JAPJZH010000027.1"/>
</dbReference>
<evidence type="ECO:0000256" key="7">
    <source>
        <dbReference type="ARBA" id="ARBA00022777"/>
    </source>
</evidence>
<feature type="binding site" evidence="12">
    <location>
        <begin position="11"/>
        <end position="13"/>
    </location>
    <ligand>
        <name>substrate</name>
    </ligand>
</feature>
<dbReference type="PANTHER" id="PTHR10584">
    <property type="entry name" value="SUGAR KINASE"/>
    <property type="match status" value="1"/>
</dbReference>
<comment type="subcellular location">
    <subcellularLocation>
        <location evidence="12">Cytoplasm</location>
    </subcellularLocation>
</comment>
<evidence type="ECO:0000256" key="3">
    <source>
        <dbReference type="ARBA" id="ARBA00016943"/>
    </source>
</evidence>
<keyword evidence="12" id="KW-0963">Cytoplasm</keyword>
<feature type="binding site" evidence="12">
    <location>
        <position position="243"/>
    </location>
    <ligand>
        <name>substrate</name>
    </ligand>
</feature>
<keyword evidence="4 12" id="KW-0808">Transferase</keyword>
<evidence type="ECO:0000256" key="5">
    <source>
        <dbReference type="ARBA" id="ARBA00022723"/>
    </source>
</evidence>
<dbReference type="InterPro" id="IPR002173">
    <property type="entry name" value="Carboh/pur_kinase_PfkB_CS"/>
</dbReference>
<evidence type="ECO:0000256" key="4">
    <source>
        <dbReference type="ARBA" id="ARBA00022679"/>
    </source>
</evidence>
<keyword evidence="11 12" id="KW-0119">Carbohydrate metabolism</keyword>
<feature type="domain" description="Carbohydrate kinase PfkB" evidence="13">
    <location>
        <begin position="1"/>
        <end position="276"/>
    </location>
</feature>
<evidence type="ECO:0000256" key="8">
    <source>
        <dbReference type="ARBA" id="ARBA00022840"/>
    </source>
</evidence>
<feature type="binding site" evidence="12">
    <location>
        <begin position="242"/>
        <end position="243"/>
    </location>
    <ligand>
        <name>ATP</name>
        <dbReference type="ChEBI" id="CHEBI:30616"/>
    </ligand>
</feature>
<feature type="binding site" evidence="12">
    <location>
        <begin position="39"/>
        <end position="43"/>
    </location>
    <ligand>
        <name>substrate</name>
    </ligand>
</feature>
<feature type="binding site" evidence="12">
    <location>
        <position position="176"/>
    </location>
    <ligand>
        <name>ATP</name>
        <dbReference type="ChEBI" id="CHEBI:30616"/>
    </ligand>
</feature>
<comment type="caution">
    <text evidence="14">The sequence shown here is derived from an EMBL/GenBank/DDBJ whole genome shotgun (WGS) entry which is preliminary data.</text>
</comment>
<reference evidence="14" key="1">
    <citation type="submission" date="2022-11" db="EMBL/GenBank/DDBJ databases">
        <title>Hoeflea poritis sp. nov., isolated from scleractinian coral Porites lutea.</title>
        <authorList>
            <person name="Zhang G."/>
            <person name="Wei Q."/>
            <person name="Cai L."/>
        </authorList>
    </citation>
    <scope>NUCLEOTIDE SEQUENCE</scope>
    <source>
        <strain evidence="14">E7-10</strain>
    </source>
</reference>
<comment type="cofactor">
    <cofactor evidence="12">
        <name>Mg(2+)</name>
        <dbReference type="ChEBI" id="CHEBI:18420"/>
    </cofactor>
    <text evidence="12">Requires a divalent cation, most likely magnesium in vivo, as an electrophilic catalyst to aid phosphoryl group transfer. It is the chelate of the metal and the nucleotide that is the actual substrate.</text>
</comment>
<evidence type="ECO:0000256" key="6">
    <source>
        <dbReference type="ARBA" id="ARBA00022741"/>
    </source>
</evidence>
<evidence type="ECO:0000259" key="13">
    <source>
        <dbReference type="Pfam" id="PF00294"/>
    </source>
</evidence>
<dbReference type="InterPro" id="IPR011611">
    <property type="entry name" value="PfkB_dom"/>
</dbReference>
<protein>
    <recommendedName>
        <fullName evidence="3 12">Ribokinase</fullName>
        <shortName evidence="12">RK</shortName>
        <ecNumber evidence="2 12">2.7.1.15</ecNumber>
    </recommendedName>
</protein>
<comment type="subunit">
    <text evidence="12">Homodimer.</text>
</comment>